<evidence type="ECO:0000256" key="16">
    <source>
        <dbReference type="ARBA" id="ARBA00049902"/>
    </source>
</evidence>
<dbReference type="Gene3D" id="1.10.3810.10">
    <property type="entry name" value="Biosynthetic peptidoglycan transglycosylase-like"/>
    <property type="match status" value="1"/>
</dbReference>
<comment type="subcellular location">
    <subcellularLocation>
        <location evidence="1">Cell membrane</location>
    </subcellularLocation>
</comment>
<evidence type="ECO:0000256" key="12">
    <source>
        <dbReference type="ARBA" id="ARBA00023136"/>
    </source>
</evidence>
<feature type="domain" description="Glycosyl transferase family 51" evidence="19">
    <location>
        <begin position="104"/>
        <end position="276"/>
    </location>
</feature>
<evidence type="ECO:0000256" key="15">
    <source>
        <dbReference type="ARBA" id="ARBA00034000"/>
    </source>
</evidence>
<evidence type="ECO:0000256" key="1">
    <source>
        <dbReference type="ARBA" id="ARBA00004236"/>
    </source>
</evidence>
<evidence type="ECO:0000313" key="20">
    <source>
        <dbReference type="EMBL" id="OGY44527.1"/>
    </source>
</evidence>
<evidence type="ECO:0000256" key="5">
    <source>
        <dbReference type="ARBA" id="ARBA00022645"/>
    </source>
</evidence>
<dbReference type="GO" id="GO:0030288">
    <property type="term" value="C:outer membrane-bounded periplasmic space"/>
    <property type="evidence" value="ECO:0007669"/>
    <property type="project" value="TreeGrafter"/>
</dbReference>
<dbReference type="Gene3D" id="2.60.40.10">
    <property type="entry name" value="Immunoglobulins"/>
    <property type="match status" value="1"/>
</dbReference>
<protein>
    <submittedName>
        <fullName evidence="20">Uncharacterized protein</fullName>
    </submittedName>
</protein>
<dbReference type="InterPro" id="IPR001460">
    <property type="entry name" value="PCN-bd_Tpept"/>
</dbReference>
<dbReference type="Pfam" id="PF00905">
    <property type="entry name" value="Transpeptidase"/>
    <property type="match status" value="1"/>
</dbReference>
<comment type="similarity">
    <text evidence="3">In the N-terminal section; belongs to the glycosyltransferase 51 family.</text>
</comment>
<reference evidence="20 21" key="1">
    <citation type="journal article" date="2016" name="Nat. Commun.">
        <title>Thousands of microbial genomes shed light on interconnected biogeochemical processes in an aquifer system.</title>
        <authorList>
            <person name="Anantharaman K."/>
            <person name="Brown C.T."/>
            <person name="Hug L.A."/>
            <person name="Sharon I."/>
            <person name="Castelle C.J."/>
            <person name="Probst A.J."/>
            <person name="Thomas B.C."/>
            <person name="Singh A."/>
            <person name="Wilkins M.J."/>
            <person name="Karaoz U."/>
            <person name="Brodie E.L."/>
            <person name="Williams K.H."/>
            <person name="Hubbard S.S."/>
            <person name="Banfield J.F."/>
        </authorList>
    </citation>
    <scope>NUCLEOTIDE SEQUENCE [LARGE SCALE GENOMIC DNA]</scope>
</reference>
<dbReference type="STRING" id="1797532.A2729_01710"/>
<dbReference type="GO" id="GO:0008658">
    <property type="term" value="F:penicillin binding"/>
    <property type="evidence" value="ECO:0007669"/>
    <property type="project" value="InterPro"/>
</dbReference>
<dbReference type="InterPro" id="IPR023346">
    <property type="entry name" value="Lysozyme-like_dom_sf"/>
</dbReference>
<dbReference type="InterPro" id="IPR036950">
    <property type="entry name" value="PBP_transglycosylase"/>
</dbReference>
<dbReference type="PANTHER" id="PTHR32282:SF11">
    <property type="entry name" value="PENICILLIN-BINDING PROTEIN 1B"/>
    <property type="match status" value="1"/>
</dbReference>
<evidence type="ECO:0000256" key="6">
    <source>
        <dbReference type="ARBA" id="ARBA00022670"/>
    </source>
</evidence>
<dbReference type="AlphaFoldDB" id="A0A1G1XYY2"/>
<evidence type="ECO:0000259" key="18">
    <source>
        <dbReference type="Pfam" id="PF00905"/>
    </source>
</evidence>
<dbReference type="InterPro" id="IPR050396">
    <property type="entry name" value="Glycosyltr_51/Transpeptidase"/>
</dbReference>
<dbReference type="InterPro" id="IPR001264">
    <property type="entry name" value="Glyco_trans_51"/>
</dbReference>
<keyword evidence="12 17" id="KW-0472">Membrane</keyword>
<dbReference type="FunFam" id="1.10.3810.10:FF:000001">
    <property type="entry name" value="Penicillin-binding protein 1A"/>
    <property type="match status" value="1"/>
</dbReference>
<comment type="catalytic activity">
    <reaction evidence="16">
        <text>[GlcNAc-(1-&gt;4)-Mur2Ac(oyl-L-Ala-gamma-D-Glu-L-Lys-D-Ala-D-Ala)](n)-di-trans,octa-cis-undecaprenyl diphosphate + beta-D-GlcNAc-(1-&gt;4)-Mur2Ac(oyl-L-Ala-gamma-D-Glu-L-Lys-D-Ala-D-Ala)-di-trans,octa-cis-undecaprenyl diphosphate = [GlcNAc-(1-&gt;4)-Mur2Ac(oyl-L-Ala-gamma-D-Glu-L-Lys-D-Ala-D-Ala)](n+1)-di-trans,octa-cis-undecaprenyl diphosphate + di-trans,octa-cis-undecaprenyl diphosphate + H(+)</text>
        <dbReference type="Rhea" id="RHEA:23708"/>
        <dbReference type="Rhea" id="RHEA-COMP:9602"/>
        <dbReference type="Rhea" id="RHEA-COMP:9603"/>
        <dbReference type="ChEBI" id="CHEBI:15378"/>
        <dbReference type="ChEBI" id="CHEBI:58405"/>
        <dbReference type="ChEBI" id="CHEBI:60033"/>
        <dbReference type="ChEBI" id="CHEBI:78435"/>
        <dbReference type="EC" id="2.4.99.28"/>
    </reaction>
</comment>
<sequence>MPIPGLSTKTSTTQNWRRHISASRRRHQASFNQRGYLSGPKKKWPKKIFKSLLILAGLGLSAFGLISIFLLGLVAKDLPNPNRIIDRSLALSTKIYDRTGETVLYDVHGAEKRSVVELSDIPEFVKQATLIAEDKKFYEHKGVRFTSIIRSVLVNLLRGSKAQGGSTLTQQLVKNAILSPEKTYSRKIKEIILAYQIEKKFSKDEILKMYFNEIPYGSTAYGIEAATQTYFGKSVKNINLAEATILAALPKAPTYYSPYGSHQDELFARQRYILEGLAEAGYITQEDAEKTAKEKVEFTKARENIIAPHFVMYVKEYLTQKFGDLAVEQGGLKVITTLDLYKQKIAEEVLTKQAEKNLQWNASNAALVSLDPKTGQILALVGSKDFFDEKIDGQVNVVIRPRQPGSSFKPIVYAAAFKKGYTPQTVLNDVVTNFINYDGKNYEPKNYDLKEHGPVTMAKALAGSLNIPAVKTIYLAGVDNVLALAEKLGYTTFADKSRFGLSLVLGGGEVKLLEHTNAFAVFAREGEYHPPAAILEVRDKDGNLLEEYKKTEKKVLETEIARQINQILSDNSLRAYIFGEQNYLTLGDRPVAAKTGTTNDYHDAWTIGYTPSLVTGVWVGNSNNKEMKRGADGSVVAAPIWRDYMSQILGDTPLEAFKEPEPVTTDKPVLNGSLTEGLKVKVDKITGKLATNLTPESQTEERIYRQIHNILYYLNKDDPQGNASPDFSDPQYQRWEEAVQRWATENNIIAQDPPTEYDDIHTLANQPKIEIIYPATNQLISDPHFIARINASANRGVKRVEYYLNDQLLRSVANPPFDLEVILTDPQIKNGFYQLKAVAFDDVDNNGSDLLELNFNLP</sequence>
<dbReference type="Proteomes" id="UP000178930">
    <property type="component" value="Unassembled WGS sequence"/>
</dbReference>
<accession>A0A1G1XYY2</accession>
<dbReference type="GO" id="GO:0009252">
    <property type="term" value="P:peptidoglycan biosynthetic process"/>
    <property type="evidence" value="ECO:0007669"/>
    <property type="project" value="UniProtKB-KW"/>
</dbReference>
<evidence type="ECO:0000256" key="11">
    <source>
        <dbReference type="ARBA" id="ARBA00022984"/>
    </source>
</evidence>
<dbReference type="Gene3D" id="3.40.710.10">
    <property type="entry name" value="DD-peptidase/beta-lactamase superfamily"/>
    <property type="match status" value="1"/>
</dbReference>
<name>A0A1G1XYY2_9BACT</name>
<dbReference type="EMBL" id="MHIB01000015">
    <property type="protein sequence ID" value="OGY44527.1"/>
    <property type="molecule type" value="Genomic_DNA"/>
</dbReference>
<dbReference type="InterPro" id="IPR012338">
    <property type="entry name" value="Beta-lactam/transpept-like"/>
</dbReference>
<dbReference type="GO" id="GO:0071555">
    <property type="term" value="P:cell wall organization"/>
    <property type="evidence" value="ECO:0007669"/>
    <property type="project" value="UniProtKB-KW"/>
</dbReference>
<organism evidence="20 21">
    <name type="scientific">Candidatus Buchananbacteria bacterium RIFCSPHIGHO2_01_FULL_39_14</name>
    <dbReference type="NCBI Taxonomy" id="1797532"/>
    <lineage>
        <taxon>Bacteria</taxon>
        <taxon>Candidatus Buchananiibacteriota</taxon>
    </lineage>
</organism>
<comment type="caution">
    <text evidence="20">The sequence shown here is derived from an EMBL/GenBank/DDBJ whole genome shotgun (WGS) entry which is preliminary data.</text>
</comment>
<evidence type="ECO:0000256" key="7">
    <source>
        <dbReference type="ARBA" id="ARBA00022676"/>
    </source>
</evidence>
<evidence type="ECO:0000256" key="3">
    <source>
        <dbReference type="ARBA" id="ARBA00007739"/>
    </source>
</evidence>
<keyword evidence="17" id="KW-0812">Transmembrane</keyword>
<dbReference type="PANTHER" id="PTHR32282">
    <property type="entry name" value="BINDING PROTEIN TRANSPEPTIDASE, PUTATIVE-RELATED"/>
    <property type="match status" value="1"/>
</dbReference>
<keyword evidence="17" id="KW-1133">Transmembrane helix</keyword>
<evidence type="ECO:0000313" key="21">
    <source>
        <dbReference type="Proteomes" id="UP000178930"/>
    </source>
</evidence>
<evidence type="ECO:0000256" key="10">
    <source>
        <dbReference type="ARBA" id="ARBA00022960"/>
    </source>
</evidence>
<evidence type="ECO:0000256" key="13">
    <source>
        <dbReference type="ARBA" id="ARBA00023268"/>
    </source>
</evidence>
<keyword evidence="7" id="KW-0328">Glycosyltransferase</keyword>
<dbReference type="NCBIfam" id="TIGR02074">
    <property type="entry name" value="PBP_1a_fam"/>
    <property type="match status" value="1"/>
</dbReference>
<keyword evidence="4" id="KW-1003">Cell membrane</keyword>
<dbReference type="GO" id="GO:0005886">
    <property type="term" value="C:plasma membrane"/>
    <property type="evidence" value="ECO:0007669"/>
    <property type="project" value="UniProtKB-SubCell"/>
</dbReference>
<dbReference type="GO" id="GO:0008955">
    <property type="term" value="F:peptidoglycan glycosyltransferase activity"/>
    <property type="evidence" value="ECO:0007669"/>
    <property type="project" value="UniProtKB-EC"/>
</dbReference>
<dbReference type="SUPFAM" id="SSF56601">
    <property type="entry name" value="beta-lactamase/transpeptidase-like"/>
    <property type="match status" value="1"/>
</dbReference>
<keyword evidence="9" id="KW-0378">Hydrolase</keyword>
<feature type="domain" description="Penicillin-binding protein transpeptidase" evidence="18">
    <location>
        <begin position="367"/>
        <end position="645"/>
    </location>
</feature>
<keyword evidence="14" id="KW-0961">Cell wall biogenesis/degradation</keyword>
<gene>
    <name evidence="20" type="ORF">A2729_01710</name>
</gene>
<evidence type="ECO:0000256" key="8">
    <source>
        <dbReference type="ARBA" id="ARBA00022679"/>
    </source>
</evidence>
<evidence type="ECO:0000256" key="14">
    <source>
        <dbReference type="ARBA" id="ARBA00023316"/>
    </source>
</evidence>
<comment type="catalytic activity">
    <reaction evidence="15">
        <text>Preferential cleavage: (Ac)2-L-Lys-D-Ala-|-D-Ala. Also transpeptidation of peptidyl-alanyl moieties that are N-acyl substituents of D-alanine.</text>
        <dbReference type="EC" id="3.4.16.4"/>
    </reaction>
</comment>
<keyword evidence="13" id="KW-0511">Multifunctional enzyme</keyword>
<dbReference type="GO" id="GO:0006508">
    <property type="term" value="P:proteolysis"/>
    <property type="evidence" value="ECO:0007669"/>
    <property type="project" value="UniProtKB-KW"/>
</dbReference>
<evidence type="ECO:0000256" key="2">
    <source>
        <dbReference type="ARBA" id="ARBA00007090"/>
    </source>
</evidence>
<dbReference type="SUPFAM" id="SSF53955">
    <property type="entry name" value="Lysozyme-like"/>
    <property type="match status" value="1"/>
</dbReference>
<dbReference type="GO" id="GO:0008360">
    <property type="term" value="P:regulation of cell shape"/>
    <property type="evidence" value="ECO:0007669"/>
    <property type="project" value="UniProtKB-KW"/>
</dbReference>
<keyword evidence="8" id="KW-0808">Transferase</keyword>
<dbReference type="GO" id="GO:0009002">
    <property type="term" value="F:serine-type D-Ala-D-Ala carboxypeptidase activity"/>
    <property type="evidence" value="ECO:0007669"/>
    <property type="project" value="UniProtKB-EC"/>
</dbReference>
<dbReference type="InterPro" id="IPR013783">
    <property type="entry name" value="Ig-like_fold"/>
</dbReference>
<keyword evidence="10" id="KW-0133">Cell shape</keyword>
<evidence type="ECO:0000256" key="9">
    <source>
        <dbReference type="ARBA" id="ARBA00022801"/>
    </source>
</evidence>
<keyword evidence="5" id="KW-0121">Carboxypeptidase</keyword>
<keyword evidence="6" id="KW-0645">Protease</keyword>
<feature type="transmembrane region" description="Helical" evidence="17">
    <location>
        <begin position="52"/>
        <end position="75"/>
    </location>
</feature>
<comment type="similarity">
    <text evidence="2">In the C-terminal section; belongs to the transpeptidase family.</text>
</comment>
<proteinExistence type="inferred from homology"/>
<evidence type="ECO:0000256" key="17">
    <source>
        <dbReference type="SAM" id="Phobius"/>
    </source>
</evidence>
<evidence type="ECO:0000256" key="4">
    <source>
        <dbReference type="ARBA" id="ARBA00022475"/>
    </source>
</evidence>
<evidence type="ECO:0000259" key="19">
    <source>
        <dbReference type="Pfam" id="PF00912"/>
    </source>
</evidence>
<keyword evidence="11" id="KW-0573">Peptidoglycan synthesis</keyword>
<dbReference type="Pfam" id="PF00912">
    <property type="entry name" value="Transgly"/>
    <property type="match status" value="1"/>
</dbReference>
<dbReference type="Pfam" id="PF17957">
    <property type="entry name" value="Big_7"/>
    <property type="match status" value="1"/>
</dbReference>